<proteinExistence type="predicted"/>
<reference evidence="1 2" key="1">
    <citation type="submission" date="2023-07" db="EMBL/GenBank/DDBJ databases">
        <title>Sorghum-associated microbial communities from plants grown in Nebraska, USA.</title>
        <authorList>
            <person name="Schachtman D."/>
        </authorList>
    </citation>
    <scope>NUCLEOTIDE SEQUENCE [LARGE SCALE GENOMIC DNA]</scope>
    <source>
        <strain evidence="1 2">BE310</strain>
    </source>
</reference>
<dbReference type="EMBL" id="JAVDXQ010000004">
    <property type="protein sequence ID" value="MDR7297526.1"/>
    <property type="molecule type" value="Genomic_DNA"/>
</dbReference>
<name>A0ABU1ZBW7_9BURK</name>
<keyword evidence="2" id="KW-1185">Reference proteome</keyword>
<evidence type="ECO:0000313" key="1">
    <source>
        <dbReference type="EMBL" id="MDR7297526.1"/>
    </source>
</evidence>
<accession>A0ABU1ZBW7</accession>
<sequence length="84" mass="8874">MQEFSLAGCDEFPLGCGHLTIRPAAFALARRTARCGVQILQGPATHVPALAVFSAKRAGGGVISGRWWGVARHRFGAGAEEELL</sequence>
<protein>
    <submittedName>
        <fullName evidence="1">Uncharacterized protein</fullName>
    </submittedName>
</protein>
<dbReference type="RefSeq" id="WP_157275388.1">
    <property type="nucleotide sequence ID" value="NZ_JAVDXQ010000004.1"/>
</dbReference>
<evidence type="ECO:0000313" key="2">
    <source>
        <dbReference type="Proteomes" id="UP001180536"/>
    </source>
</evidence>
<organism evidence="1 2">
    <name type="scientific">Pelomonas aquatica</name>
    <dbReference type="NCBI Taxonomy" id="431058"/>
    <lineage>
        <taxon>Bacteria</taxon>
        <taxon>Pseudomonadati</taxon>
        <taxon>Pseudomonadota</taxon>
        <taxon>Betaproteobacteria</taxon>
        <taxon>Burkholderiales</taxon>
        <taxon>Sphaerotilaceae</taxon>
        <taxon>Roseateles</taxon>
    </lineage>
</organism>
<comment type="caution">
    <text evidence="1">The sequence shown here is derived from an EMBL/GenBank/DDBJ whole genome shotgun (WGS) entry which is preliminary data.</text>
</comment>
<gene>
    <name evidence="1" type="ORF">J2X16_002875</name>
</gene>
<dbReference type="Proteomes" id="UP001180536">
    <property type="component" value="Unassembled WGS sequence"/>
</dbReference>